<dbReference type="AlphaFoldDB" id="A0A8S1NQR3"/>
<dbReference type="Proteomes" id="UP000692954">
    <property type="component" value="Unassembled WGS sequence"/>
</dbReference>
<accession>A0A8S1NQR3</accession>
<dbReference type="EMBL" id="CAJJDN010000059">
    <property type="protein sequence ID" value="CAD8092581.1"/>
    <property type="molecule type" value="Genomic_DNA"/>
</dbReference>
<gene>
    <name evidence="1" type="ORF">PSON_ATCC_30995.1.T0590145</name>
</gene>
<reference evidence="1" key="1">
    <citation type="submission" date="2021-01" db="EMBL/GenBank/DDBJ databases">
        <authorList>
            <consortium name="Genoscope - CEA"/>
            <person name="William W."/>
        </authorList>
    </citation>
    <scope>NUCLEOTIDE SEQUENCE</scope>
</reference>
<comment type="caution">
    <text evidence="1">The sequence shown here is derived from an EMBL/GenBank/DDBJ whole genome shotgun (WGS) entry which is preliminary data.</text>
</comment>
<evidence type="ECO:0000313" key="1">
    <source>
        <dbReference type="EMBL" id="CAD8092581.1"/>
    </source>
</evidence>
<evidence type="ECO:0000313" key="2">
    <source>
        <dbReference type="Proteomes" id="UP000692954"/>
    </source>
</evidence>
<protein>
    <submittedName>
        <fullName evidence="1">Uncharacterized protein</fullName>
    </submittedName>
</protein>
<proteinExistence type="predicted"/>
<keyword evidence="2" id="KW-1185">Reference proteome</keyword>
<name>A0A8S1NQR3_9CILI</name>
<sequence>MLILISRKVICFRQEIYQMLGDCYTLKEKDDIMIIKQDQSQYFQKIQILEKHNLLQNNQCILLEKMQEINLQETHVLVEQSIAVILPYQNVLDLQCLKDQVYN</sequence>
<organism evidence="1 2">
    <name type="scientific">Paramecium sonneborni</name>
    <dbReference type="NCBI Taxonomy" id="65129"/>
    <lineage>
        <taxon>Eukaryota</taxon>
        <taxon>Sar</taxon>
        <taxon>Alveolata</taxon>
        <taxon>Ciliophora</taxon>
        <taxon>Intramacronucleata</taxon>
        <taxon>Oligohymenophorea</taxon>
        <taxon>Peniculida</taxon>
        <taxon>Parameciidae</taxon>
        <taxon>Paramecium</taxon>
    </lineage>
</organism>